<proteinExistence type="predicted"/>
<evidence type="ECO:0000313" key="2">
    <source>
        <dbReference type="EMBL" id="KZV41136.1"/>
    </source>
</evidence>
<name>A0A2Z7C2K5_9LAMI</name>
<sequence length="59" mass="6768">MILIDYYYYMLKLKKGTSDVTSPNSRAMTQDKGTSTQDTATINRSNSPIHILHNLLIHR</sequence>
<evidence type="ECO:0000256" key="1">
    <source>
        <dbReference type="SAM" id="MobiDB-lite"/>
    </source>
</evidence>
<organism evidence="2 3">
    <name type="scientific">Dorcoceras hygrometricum</name>
    <dbReference type="NCBI Taxonomy" id="472368"/>
    <lineage>
        <taxon>Eukaryota</taxon>
        <taxon>Viridiplantae</taxon>
        <taxon>Streptophyta</taxon>
        <taxon>Embryophyta</taxon>
        <taxon>Tracheophyta</taxon>
        <taxon>Spermatophyta</taxon>
        <taxon>Magnoliopsida</taxon>
        <taxon>eudicotyledons</taxon>
        <taxon>Gunneridae</taxon>
        <taxon>Pentapetalae</taxon>
        <taxon>asterids</taxon>
        <taxon>lamiids</taxon>
        <taxon>Lamiales</taxon>
        <taxon>Gesneriaceae</taxon>
        <taxon>Didymocarpoideae</taxon>
        <taxon>Trichosporeae</taxon>
        <taxon>Loxocarpinae</taxon>
        <taxon>Dorcoceras</taxon>
    </lineage>
</organism>
<dbReference type="Proteomes" id="UP000250235">
    <property type="component" value="Unassembled WGS sequence"/>
</dbReference>
<evidence type="ECO:0000313" key="3">
    <source>
        <dbReference type="Proteomes" id="UP000250235"/>
    </source>
</evidence>
<dbReference type="AlphaFoldDB" id="A0A2Z7C2K5"/>
<keyword evidence="3" id="KW-1185">Reference proteome</keyword>
<accession>A0A2Z7C2K5</accession>
<feature type="region of interest" description="Disordered" evidence="1">
    <location>
        <begin position="19"/>
        <end position="42"/>
    </location>
</feature>
<dbReference type="EMBL" id="KQ999837">
    <property type="protein sequence ID" value="KZV41136.1"/>
    <property type="molecule type" value="Genomic_DNA"/>
</dbReference>
<protein>
    <submittedName>
        <fullName evidence="2">Uncharacterized protein</fullName>
    </submittedName>
</protein>
<reference evidence="2 3" key="1">
    <citation type="journal article" date="2015" name="Proc. Natl. Acad. Sci. U.S.A.">
        <title>The resurrection genome of Boea hygrometrica: A blueprint for survival of dehydration.</title>
        <authorList>
            <person name="Xiao L."/>
            <person name="Yang G."/>
            <person name="Zhang L."/>
            <person name="Yang X."/>
            <person name="Zhao S."/>
            <person name="Ji Z."/>
            <person name="Zhou Q."/>
            <person name="Hu M."/>
            <person name="Wang Y."/>
            <person name="Chen M."/>
            <person name="Xu Y."/>
            <person name="Jin H."/>
            <person name="Xiao X."/>
            <person name="Hu G."/>
            <person name="Bao F."/>
            <person name="Hu Y."/>
            <person name="Wan P."/>
            <person name="Li L."/>
            <person name="Deng X."/>
            <person name="Kuang T."/>
            <person name="Xiang C."/>
            <person name="Zhu J.K."/>
            <person name="Oliver M.J."/>
            <person name="He Y."/>
        </authorList>
    </citation>
    <scope>NUCLEOTIDE SEQUENCE [LARGE SCALE GENOMIC DNA]</scope>
    <source>
        <strain evidence="3">cv. XS01</strain>
    </source>
</reference>
<gene>
    <name evidence="2" type="ORF">F511_09332</name>
</gene>